<dbReference type="Gene3D" id="3.30.9.10">
    <property type="entry name" value="D-Amino Acid Oxidase, subunit A, domain 2"/>
    <property type="match status" value="1"/>
</dbReference>
<accession>A0A5Q0H066</accession>
<dbReference type="PANTHER" id="PTHR43004">
    <property type="entry name" value="TRK SYSTEM POTASSIUM UPTAKE PROTEIN"/>
    <property type="match status" value="1"/>
</dbReference>
<dbReference type="Gene3D" id="3.50.50.60">
    <property type="entry name" value="FAD/NAD(P)-binding domain"/>
    <property type="match status" value="1"/>
</dbReference>
<sequence length="542" mass="56607">MPAPDNHVDVLVAGAGSVGLFTTLFLARRGVRVLAVDRNPAPPVHPRAMGIGPRTVELLREAGLADEVDAACVDMSGSNLQMFSARTLADADLPALAAAAPPRTADFDEVTPRVLRGTCPQSRLDGVLVDAARRHGATVLFGFELVSFVRTTGGVAAVVRDADGERVVRADYLVGADGVRSGVRTRLGIPTSGPGALGLPLVSVLFRADLDDLTRGHTFVVCDVTTPEAPGGLLPVDGAHEWIYHTRYDPARGRSFEDFTPDRCRELVRAAVGRDVAVEVVSVLPWQARGQVADRFRSGRVFLVGDAAHAIPPVGAFGLNTGAADAHNLAWKLALVLRGTADPALLDTYEAERLPVARTALEQSVLRLGDPSLHWARGPEGAAKRAAAGALNAPVVHLGYRYSSAAVVDPPAALPSTEDVALDLDGAPGSRVPHVWLKSDTGQVSTLDLLGPGFTLLAGADGAPWATAAAEVSAELGVPVDAPGIGTDLVDLDARWERTAGITASGAVLVRPDGFVGWRAASLPEDPRTALRRALGAILGRP</sequence>
<dbReference type="Proteomes" id="UP000325787">
    <property type="component" value="Chromosome"/>
</dbReference>
<keyword evidence="5" id="KW-0503">Monooxygenase</keyword>
<evidence type="ECO:0000313" key="5">
    <source>
        <dbReference type="EMBL" id="QFZ19617.1"/>
    </source>
</evidence>
<dbReference type="Pfam" id="PF21274">
    <property type="entry name" value="Rng_hyd_C"/>
    <property type="match status" value="1"/>
</dbReference>
<keyword evidence="5" id="KW-0560">Oxidoreductase</keyword>
<evidence type="ECO:0000259" key="4">
    <source>
        <dbReference type="Pfam" id="PF01494"/>
    </source>
</evidence>
<keyword evidence="3" id="KW-0274">FAD</keyword>
<dbReference type="GO" id="GO:0016709">
    <property type="term" value="F:oxidoreductase activity, acting on paired donors, with incorporation or reduction of molecular oxygen, NAD(P)H as one donor, and incorporation of one atom of oxygen"/>
    <property type="evidence" value="ECO:0007669"/>
    <property type="project" value="UniProtKB-ARBA"/>
</dbReference>
<dbReference type="Pfam" id="PF01494">
    <property type="entry name" value="FAD_binding_3"/>
    <property type="match status" value="1"/>
</dbReference>
<keyword evidence="6" id="KW-1185">Reference proteome</keyword>
<keyword evidence="2" id="KW-0285">Flavoprotein</keyword>
<evidence type="ECO:0000256" key="1">
    <source>
        <dbReference type="ARBA" id="ARBA00001974"/>
    </source>
</evidence>
<dbReference type="GO" id="GO:0071949">
    <property type="term" value="F:FAD binding"/>
    <property type="evidence" value="ECO:0007669"/>
    <property type="project" value="InterPro"/>
</dbReference>
<dbReference type="PANTHER" id="PTHR43004:SF19">
    <property type="entry name" value="BINDING MONOOXYGENASE, PUTATIVE (JCVI)-RELATED"/>
    <property type="match status" value="1"/>
</dbReference>
<comment type="cofactor">
    <cofactor evidence="1">
        <name>FAD</name>
        <dbReference type="ChEBI" id="CHEBI:57692"/>
    </cofactor>
</comment>
<gene>
    <name evidence="5" type="ORF">EKG83_21225</name>
</gene>
<dbReference type="InterPro" id="IPR050641">
    <property type="entry name" value="RIFMO-like"/>
</dbReference>
<evidence type="ECO:0000256" key="2">
    <source>
        <dbReference type="ARBA" id="ARBA00022630"/>
    </source>
</evidence>
<dbReference type="OrthoDB" id="4246007at2"/>
<reference evidence="6" key="1">
    <citation type="journal article" date="2021" name="Curr. Microbiol.">
        <title>Complete genome of nocamycin-producing strain Saccharothrix syringae NRRL B-16468 reveals the biosynthetic potential for secondary metabolites.</title>
        <authorList>
            <person name="Mo X."/>
            <person name="Yang S."/>
        </authorList>
    </citation>
    <scope>NUCLEOTIDE SEQUENCE [LARGE SCALE GENOMIC DNA]</scope>
    <source>
        <strain evidence="6">ATCC 51364 / DSM 43886 / JCM 6844 / KCTC 9398 / NBRC 14523 / NRRL B-16468 / INA 2240</strain>
    </source>
</reference>
<evidence type="ECO:0000256" key="3">
    <source>
        <dbReference type="ARBA" id="ARBA00022827"/>
    </source>
</evidence>
<evidence type="ECO:0000313" key="6">
    <source>
        <dbReference type="Proteomes" id="UP000325787"/>
    </source>
</evidence>
<dbReference type="Gene3D" id="3.40.30.120">
    <property type="match status" value="1"/>
</dbReference>
<dbReference type="AlphaFoldDB" id="A0A5Q0H066"/>
<dbReference type="InterPro" id="IPR036188">
    <property type="entry name" value="FAD/NAD-bd_sf"/>
</dbReference>
<protein>
    <submittedName>
        <fullName evidence="5">2,4-dichlorophenol 6-monooxygenase</fullName>
    </submittedName>
</protein>
<proteinExistence type="predicted"/>
<feature type="domain" description="FAD-binding" evidence="4">
    <location>
        <begin position="8"/>
        <end position="363"/>
    </location>
</feature>
<dbReference type="KEGG" id="ssyi:EKG83_21225"/>
<dbReference type="InterPro" id="IPR002938">
    <property type="entry name" value="FAD-bd"/>
</dbReference>
<dbReference type="EMBL" id="CP034550">
    <property type="protein sequence ID" value="QFZ19617.1"/>
    <property type="molecule type" value="Genomic_DNA"/>
</dbReference>
<name>A0A5Q0H066_SACSY</name>
<dbReference type="SUPFAM" id="SSF51905">
    <property type="entry name" value="FAD/NAD(P)-binding domain"/>
    <property type="match status" value="1"/>
</dbReference>
<dbReference type="PRINTS" id="PR00420">
    <property type="entry name" value="RNGMNOXGNASE"/>
</dbReference>
<organism evidence="5 6">
    <name type="scientific">Saccharothrix syringae</name>
    <name type="common">Nocardiopsis syringae</name>
    <dbReference type="NCBI Taxonomy" id="103733"/>
    <lineage>
        <taxon>Bacteria</taxon>
        <taxon>Bacillati</taxon>
        <taxon>Actinomycetota</taxon>
        <taxon>Actinomycetes</taxon>
        <taxon>Pseudonocardiales</taxon>
        <taxon>Pseudonocardiaceae</taxon>
        <taxon>Saccharothrix</taxon>
    </lineage>
</organism>
<dbReference type="RefSeq" id="WP_033429680.1">
    <property type="nucleotide sequence ID" value="NZ_CP034550.1"/>
</dbReference>